<evidence type="ECO:0000313" key="1">
    <source>
        <dbReference type="EMBL" id="NBL64074.1"/>
    </source>
</evidence>
<sequence length="339" mass="38462">MDFDALLKQLQDWTNKVPLIILGSGASVPFGLPSMWKLGEYLKNTLHFDNDVNNAQLEVFKKNLEESNDLEKALLGIQLNDNVLRAVIEATWNLIAEADLQAYEQFVLNGKEVPLVILMKHLLSTTNRKLSIVTTNYDRIAEYSASTAEAFICTGYAQNYIGHFSDSIHTNALANIKGYSGQVNIWKVHGSLDWFETPVKENIHLPLRRNIPQDYKPLIVTPGLSKYAETHNEPYRTIFAQADTEIQNANGYLCIGYGFNDVHVQPKLIQQIKTKPIIVITKELTPKTKETIIDGGCKNYILIEESNDKDTKIYSSSQGEHIIENVSYWNLAEYLKRIQ</sequence>
<organism evidence="1 2">
    <name type="scientific">Flavobacterium ichthyis</name>
    <dbReference type="NCBI Taxonomy" id="2698827"/>
    <lineage>
        <taxon>Bacteria</taxon>
        <taxon>Pseudomonadati</taxon>
        <taxon>Bacteroidota</taxon>
        <taxon>Flavobacteriia</taxon>
        <taxon>Flavobacteriales</taxon>
        <taxon>Flavobacteriaceae</taxon>
        <taxon>Flavobacterium</taxon>
    </lineage>
</organism>
<dbReference type="EMBL" id="JAABLM010000002">
    <property type="protein sequence ID" value="NBL64074.1"/>
    <property type="molecule type" value="Genomic_DNA"/>
</dbReference>
<dbReference type="RefSeq" id="WP_166535894.1">
    <property type="nucleotide sequence ID" value="NZ_JAABLM010000002.1"/>
</dbReference>
<comment type="caution">
    <text evidence="1">The sequence shown here is derived from an EMBL/GenBank/DDBJ whole genome shotgun (WGS) entry which is preliminary data.</text>
</comment>
<protein>
    <submittedName>
        <fullName evidence="1">SIR2 family protein</fullName>
    </submittedName>
</protein>
<proteinExistence type="predicted"/>
<dbReference type="Pfam" id="PF13289">
    <property type="entry name" value="SIR2_2"/>
    <property type="match status" value="1"/>
</dbReference>
<evidence type="ECO:0000313" key="2">
    <source>
        <dbReference type="Proteomes" id="UP000798602"/>
    </source>
</evidence>
<keyword evidence="2" id="KW-1185">Reference proteome</keyword>
<dbReference type="Proteomes" id="UP000798602">
    <property type="component" value="Unassembled WGS sequence"/>
</dbReference>
<dbReference type="InterPro" id="IPR029035">
    <property type="entry name" value="DHS-like_NAD/FAD-binding_dom"/>
</dbReference>
<gene>
    <name evidence="1" type="ORF">GV828_02535</name>
</gene>
<reference evidence="2" key="1">
    <citation type="submission" date="2020-01" db="EMBL/GenBank/DDBJ databases">
        <title>Sphingomonas sp. strain CSW-10.</title>
        <authorList>
            <person name="Chen W.-M."/>
        </authorList>
    </citation>
    <scope>NUCLEOTIDE SEQUENCE [LARGE SCALE GENOMIC DNA]</scope>
    <source>
        <strain evidence="2">NST-5</strain>
    </source>
</reference>
<dbReference type="SUPFAM" id="SSF52467">
    <property type="entry name" value="DHS-like NAD/FAD-binding domain"/>
    <property type="match status" value="1"/>
</dbReference>
<accession>A0ABW9Z5W8</accession>
<name>A0ABW9Z5W8_9FLAO</name>